<dbReference type="PANTHER" id="PTHR11362:SF82">
    <property type="entry name" value="PHOSPHATIDYLETHANOLAMINE-BINDING PROTEIN 4"/>
    <property type="match status" value="1"/>
</dbReference>
<dbReference type="AlphaFoldDB" id="A0A7G3ZIN4"/>
<dbReference type="OrthoDB" id="2153661at2759"/>
<protein>
    <recommendedName>
        <fullName evidence="5">Large ribosomal subunit protein mL38</fullName>
    </recommendedName>
</protein>
<dbReference type="CDD" id="cd00866">
    <property type="entry name" value="PEBP_euk"/>
    <property type="match status" value="1"/>
</dbReference>
<keyword evidence="7" id="KW-1185">Reference proteome</keyword>
<dbReference type="RefSeq" id="XP_037140044.1">
    <property type="nucleotide sequence ID" value="XM_037284148.1"/>
</dbReference>
<reference evidence="6 7" key="1">
    <citation type="submission" date="2020-06" db="EMBL/GenBank/DDBJ databases">
        <title>The yeast mating-type switching endonuclease HO is a domesticated member of an unorthodox homing genetic element family.</title>
        <authorList>
            <person name="Coughlan A.Y."/>
            <person name="Lombardi L."/>
            <person name="Braun-Galleani S."/>
            <person name="Martos A.R."/>
            <person name="Galeote V."/>
            <person name="Bigey F."/>
            <person name="Dequin S."/>
            <person name="Byrne K.P."/>
            <person name="Wolfe K.H."/>
        </authorList>
    </citation>
    <scope>NUCLEOTIDE SEQUENCE [LARGE SCALE GENOMIC DNA]</scope>
    <source>
        <strain evidence="6 7">CBS764</strain>
    </source>
</reference>
<dbReference type="SUPFAM" id="SSF49777">
    <property type="entry name" value="PEBP-like"/>
    <property type="match status" value="1"/>
</dbReference>
<dbReference type="Proteomes" id="UP000515788">
    <property type="component" value="Chromosome 5"/>
</dbReference>
<proteinExistence type="inferred from homology"/>
<gene>
    <name evidence="6" type="ORF">HG536_0E02810</name>
</gene>
<dbReference type="KEGG" id="tgb:HG536_0E02810"/>
<organism evidence="6 7">
    <name type="scientific">Torulaspora globosa</name>
    <dbReference type="NCBI Taxonomy" id="48254"/>
    <lineage>
        <taxon>Eukaryota</taxon>
        <taxon>Fungi</taxon>
        <taxon>Dikarya</taxon>
        <taxon>Ascomycota</taxon>
        <taxon>Saccharomycotina</taxon>
        <taxon>Saccharomycetes</taxon>
        <taxon>Saccharomycetales</taxon>
        <taxon>Saccharomycetaceae</taxon>
        <taxon>Torulaspora</taxon>
    </lineage>
</organism>
<sequence length="355" mass="40975">MLTRSIHTSRALGQAKVWSSLAENSRSLRIRSESIRKCILEGTFPGGPPSLKRRFNRLKYNSPEKIDETFKICYDFLQSKANQVYDQLSRTEHPKEIERLLVKAELDNPEVQYNFQYNEKVDNDPDVIDYEQPVYRFLGKKHWEAGPQMLLMQRLETLAIIPDTLPTLVPRAEINLKFPFSTGVNKWIEPGELLSSNTTSFPPAIKIQEYELLDPKKQYYTILVVNPDEPDLENDSFRTTLNYGLVNVQVSYNDNVVDARKCDASNVIADYLPPVPEKNAGRQRFAVWVFRQPSAVQPQRCVLNRDAFDIRQFAKQHSLLPVGAHAWRSEWDSNVANVRDKYALPKGRVFARTRS</sequence>
<comment type="subcellular location">
    <subcellularLocation>
        <location evidence="1">Mitochondrion</location>
    </subcellularLocation>
</comment>
<dbReference type="InterPro" id="IPR035810">
    <property type="entry name" value="PEBP_euk"/>
</dbReference>
<dbReference type="PANTHER" id="PTHR11362">
    <property type="entry name" value="PHOSPHATIDYLETHANOLAMINE-BINDING PROTEIN"/>
    <property type="match status" value="1"/>
</dbReference>
<dbReference type="Pfam" id="PF01161">
    <property type="entry name" value="PBP"/>
    <property type="match status" value="1"/>
</dbReference>
<dbReference type="EMBL" id="CP059250">
    <property type="protein sequence ID" value="QLL33370.1"/>
    <property type="molecule type" value="Genomic_DNA"/>
</dbReference>
<evidence type="ECO:0000313" key="7">
    <source>
        <dbReference type="Proteomes" id="UP000515788"/>
    </source>
</evidence>
<dbReference type="GO" id="GO:0005739">
    <property type="term" value="C:mitochondrion"/>
    <property type="evidence" value="ECO:0007669"/>
    <property type="project" value="UniProtKB-SubCell"/>
</dbReference>
<comment type="function">
    <text evidence="3">Component of the mitochondrial ribosome (mitoribosome), a dedicated translation machinery responsible for the synthesis of mitochondrial genome-encoded proteins, including at least some of the essential transmembrane subunits of the mitochondrial respiratory chain. The mitoribosomes are attached to the mitochondrial inner membrane and translation products are cotranslationally integrated into the membrane.</text>
</comment>
<dbReference type="Gene3D" id="3.90.280.10">
    <property type="entry name" value="PEBP-like"/>
    <property type="match status" value="1"/>
</dbReference>
<dbReference type="Gene3D" id="1.20.58.1180">
    <property type="match status" value="1"/>
</dbReference>
<evidence type="ECO:0000313" key="6">
    <source>
        <dbReference type="EMBL" id="QLL33370.1"/>
    </source>
</evidence>
<name>A0A7G3ZIN4_9SACH</name>
<keyword evidence="2" id="KW-0496">Mitochondrion</keyword>
<comment type="similarity">
    <text evidence="4">Belongs to the phosphatidylethanolamine-binding protein family. Mitochondrion-specific ribosomal protein mL38 subfamily.</text>
</comment>
<dbReference type="FunFam" id="3.90.280.10:FF:000004">
    <property type="entry name" value="Mitochondrial large ribosomal subunit YmL35"/>
    <property type="match status" value="1"/>
</dbReference>
<accession>A0A7G3ZIN4</accession>
<evidence type="ECO:0000256" key="5">
    <source>
        <dbReference type="ARBA" id="ARBA00039444"/>
    </source>
</evidence>
<evidence type="ECO:0000256" key="3">
    <source>
        <dbReference type="ARBA" id="ARBA00037226"/>
    </source>
</evidence>
<evidence type="ECO:0000256" key="4">
    <source>
        <dbReference type="ARBA" id="ARBA00038016"/>
    </source>
</evidence>
<evidence type="ECO:0000256" key="2">
    <source>
        <dbReference type="ARBA" id="ARBA00023128"/>
    </source>
</evidence>
<dbReference type="GeneID" id="59326566"/>
<evidence type="ECO:0000256" key="1">
    <source>
        <dbReference type="ARBA" id="ARBA00004173"/>
    </source>
</evidence>
<dbReference type="InterPro" id="IPR008914">
    <property type="entry name" value="PEBP"/>
</dbReference>
<dbReference type="InterPro" id="IPR036610">
    <property type="entry name" value="PEBP-like_sf"/>
</dbReference>